<accession>A0A4U8Z0Y7</accession>
<dbReference type="HAMAP" id="MF_00336">
    <property type="entry name" value="BioD"/>
    <property type="match status" value="1"/>
</dbReference>
<comment type="subcellular location">
    <subcellularLocation>
        <location evidence="2">Cytoplasm</location>
    </subcellularLocation>
</comment>
<keyword evidence="2" id="KW-0547">Nucleotide-binding</keyword>
<feature type="active site" evidence="2">
    <location>
        <position position="37"/>
    </location>
</feature>
<dbReference type="CDD" id="cd03109">
    <property type="entry name" value="DTBS"/>
    <property type="match status" value="1"/>
</dbReference>
<dbReference type="InterPro" id="IPR027417">
    <property type="entry name" value="P-loop_NTPase"/>
</dbReference>
<feature type="binding site" evidence="2">
    <location>
        <position position="52"/>
    </location>
    <ligand>
        <name>ATP</name>
        <dbReference type="ChEBI" id="CHEBI:30616"/>
    </ligand>
</feature>
<dbReference type="Gene3D" id="3.40.50.300">
    <property type="entry name" value="P-loop containing nucleotide triphosphate hydrolases"/>
    <property type="match status" value="1"/>
</dbReference>
<feature type="binding site" evidence="2">
    <location>
        <begin position="177"/>
        <end position="178"/>
    </location>
    <ligand>
        <name>ATP</name>
        <dbReference type="ChEBI" id="CHEBI:30616"/>
    </ligand>
</feature>
<evidence type="ECO:0000313" key="4">
    <source>
        <dbReference type="Proteomes" id="UP000294360"/>
    </source>
</evidence>
<comment type="cofactor">
    <cofactor evidence="2">
        <name>Mg(2+)</name>
        <dbReference type="ChEBI" id="CHEBI:18420"/>
    </cofactor>
</comment>
<keyword evidence="2" id="KW-0963">Cytoplasm</keyword>
<dbReference type="PANTHER" id="PTHR43210">
    <property type="entry name" value="DETHIOBIOTIN SYNTHETASE"/>
    <property type="match status" value="1"/>
</dbReference>
<dbReference type="RefSeq" id="WP_134489081.1">
    <property type="nucleotide sequence ID" value="NZ_CP139089.1"/>
</dbReference>
<feature type="binding site" evidence="2">
    <location>
        <position position="41"/>
    </location>
    <ligand>
        <name>substrate</name>
    </ligand>
</feature>
<organism evidence="3 4">
    <name type="scientific">Methylocella tundrae</name>
    <dbReference type="NCBI Taxonomy" id="227605"/>
    <lineage>
        <taxon>Bacteria</taxon>
        <taxon>Pseudomonadati</taxon>
        <taxon>Pseudomonadota</taxon>
        <taxon>Alphaproteobacteria</taxon>
        <taxon>Hyphomicrobiales</taxon>
        <taxon>Beijerinckiaceae</taxon>
        <taxon>Methylocella</taxon>
    </lineage>
</organism>
<keyword evidence="1 2" id="KW-0093">Biotin biosynthesis</keyword>
<dbReference type="GO" id="GO:0005524">
    <property type="term" value="F:ATP binding"/>
    <property type="evidence" value="ECO:0007669"/>
    <property type="project" value="UniProtKB-UniRule"/>
</dbReference>
<keyword evidence="2 3" id="KW-0436">Ligase</keyword>
<feature type="binding site" evidence="2">
    <location>
        <begin position="12"/>
        <end position="17"/>
    </location>
    <ligand>
        <name>ATP</name>
        <dbReference type="ChEBI" id="CHEBI:30616"/>
    </ligand>
</feature>
<feature type="binding site" evidence="2">
    <location>
        <begin position="117"/>
        <end position="120"/>
    </location>
    <ligand>
        <name>ATP</name>
        <dbReference type="ChEBI" id="CHEBI:30616"/>
    </ligand>
</feature>
<proteinExistence type="inferred from homology"/>
<comment type="similarity">
    <text evidence="2">Belongs to the dethiobiotin synthetase family.</text>
</comment>
<comment type="caution">
    <text evidence="2">Lacks conserved residue(s) required for the propagation of feature annotation.</text>
</comment>
<dbReference type="Proteomes" id="UP000294360">
    <property type="component" value="Chromosome"/>
</dbReference>
<name>A0A4U8Z0Y7_METTU</name>
<dbReference type="EMBL" id="LR536450">
    <property type="protein sequence ID" value="VFU08937.1"/>
    <property type="molecule type" value="Genomic_DNA"/>
</dbReference>
<comment type="subunit">
    <text evidence="2">Homodimer.</text>
</comment>
<dbReference type="GO" id="GO:0000287">
    <property type="term" value="F:magnesium ion binding"/>
    <property type="evidence" value="ECO:0007669"/>
    <property type="project" value="UniProtKB-UniRule"/>
</dbReference>
<sequence length="224" mass="23034">MPALFITGSGTDVGKTFVVAGLTRAFREQGRDVEVLKPIVSGFNPADPSTSDPAVLLEALGRPASSENLALVSPLRFSAPLSPDMAAAAEGRAIDMAEVKAFCDEALARTTDVLLIEGIGGVMVPLNAAKTQLDLMCALNLPLIFVGGSYLGAISHSLTALDVLRANRLTVRAVVISETPDSSVGLDATLATLANFTSAPLLALVRNASTASNEAVFAGLASLI</sequence>
<dbReference type="Pfam" id="PF13500">
    <property type="entry name" value="AAA_26"/>
    <property type="match status" value="1"/>
</dbReference>
<keyword evidence="2" id="KW-0460">Magnesium</keyword>
<dbReference type="SUPFAM" id="SSF52540">
    <property type="entry name" value="P-loop containing nucleoside triphosphate hydrolases"/>
    <property type="match status" value="1"/>
</dbReference>
<dbReference type="PIRSF" id="PIRSF006755">
    <property type="entry name" value="DTB_synth"/>
    <property type="match status" value="1"/>
</dbReference>
<dbReference type="GO" id="GO:0009102">
    <property type="term" value="P:biotin biosynthetic process"/>
    <property type="evidence" value="ECO:0007669"/>
    <property type="project" value="UniProtKB-UniRule"/>
</dbReference>
<protein>
    <recommendedName>
        <fullName evidence="2">ATP-dependent dethiobiotin synthetase BioD</fullName>
        <ecNumber evidence="2">6.3.3.3</ecNumber>
    </recommendedName>
    <alternativeName>
        <fullName evidence="2">DTB synthetase</fullName>
        <shortName evidence="2">DTBS</shortName>
    </alternativeName>
    <alternativeName>
        <fullName evidence="2">Dethiobiotin synthase</fullName>
    </alternativeName>
</protein>
<gene>
    <name evidence="2 3" type="primary">bioD</name>
    <name evidence="3" type="ORF">MTUNDRAET4_2044</name>
</gene>
<evidence type="ECO:0000256" key="2">
    <source>
        <dbReference type="HAMAP-Rule" id="MF_00336"/>
    </source>
</evidence>
<comment type="catalytic activity">
    <reaction evidence="2">
        <text>(7R,8S)-7,8-diammoniononanoate + CO2 + ATP = (4R,5S)-dethiobiotin + ADP + phosphate + 3 H(+)</text>
        <dbReference type="Rhea" id="RHEA:15805"/>
        <dbReference type="ChEBI" id="CHEBI:15378"/>
        <dbReference type="ChEBI" id="CHEBI:16526"/>
        <dbReference type="ChEBI" id="CHEBI:30616"/>
        <dbReference type="ChEBI" id="CHEBI:43474"/>
        <dbReference type="ChEBI" id="CHEBI:149469"/>
        <dbReference type="ChEBI" id="CHEBI:149473"/>
        <dbReference type="ChEBI" id="CHEBI:456216"/>
        <dbReference type="EC" id="6.3.3.3"/>
    </reaction>
</comment>
<reference evidence="3 4" key="1">
    <citation type="submission" date="2019-03" db="EMBL/GenBank/DDBJ databases">
        <authorList>
            <person name="Kox A.R. M."/>
        </authorList>
    </citation>
    <scope>NUCLEOTIDE SEQUENCE [LARGE SCALE GENOMIC DNA]</scope>
    <source>
        <strain evidence="3">MTUNDRAET4 annotated genome</strain>
    </source>
</reference>
<comment type="pathway">
    <text evidence="2">Cofactor biosynthesis; biotin biosynthesis; biotin from 7,8-diaminononanoate: step 1/2.</text>
</comment>
<dbReference type="OrthoDB" id="9802097at2"/>
<comment type="function">
    <text evidence="2">Catalyzes a mechanistically unusual reaction, the ATP-dependent insertion of CO2 between the N7 and N8 nitrogen atoms of 7,8-diaminopelargonic acid (DAPA, also called 7,8-diammoniononanoate) to form a ureido ring.</text>
</comment>
<dbReference type="PANTHER" id="PTHR43210:SF5">
    <property type="entry name" value="DETHIOBIOTIN SYNTHETASE"/>
    <property type="match status" value="1"/>
</dbReference>
<dbReference type="AlphaFoldDB" id="A0A4U8Z0Y7"/>
<evidence type="ECO:0000256" key="1">
    <source>
        <dbReference type="ARBA" id="ARBA00022756"/>
    </source>
</evidence>
<dbReference type="GO" id="GO:0004141">
    <property type="term" value="F:dethiobiotin synthase activity"/>
    <property type="evidence" value="ECO:0007669"/>
    <property type="project" value="UniProtKB-UniRule"/>
</dbReference>
<feature type="binding site" evidence="2">
    <location>
        <position position="16"/>
    </location>
    <ligand>
        <name>Mg(2+)</name>
        <dbReference type="ChEBI" id="CHEBI:18420"/>
    </ligand>
</feature>
<feature type="binding site" evidence="2">
    <location>
        <position position="117"/>
    </location>
    <ligand>
        <name>Mg(2+)</name>
        <dbReference type="ChEBI" id="CHEBI:18420"/>
    </ligand>
</feature>
<dbReference type="NCBIfam" id="TIGR00347">
    <property type="entry name" value="bioD"/>
    <property type="match status" value="1"/>
</dbReference>
<keyword evidence="2" id="KW-0479">Metal-binding</keyword>
<dbReference type="EC" id="6.3.3.3" evidence="2"/>
<evidence type="ECO:0000313" key="3">
    <source>
        <dbReference type="EMBL" id="VFU08937.1"/>
    </source>
</evidence>
<keyword evidence="2" id="KW-0067">ATP-binding</keyword>
<dbReference type="GO" id="GO:0005829">
    <property type="term" value="C:cytosol"/>
    <property type="evidence" value="ECO:0007669"/>
    <property type="project" value="TreeGrafter"/>
</dbReference>
<dbReference type="UniPathway" id="UPA00078">
    <property type="reaction ID" value="UER00161"/>
</dbReference>
<dbReference type="InterPro" id="IPR004472">
    <property type="entry name" value="DTB_synth_BioD"/>
</dbReference>
<dbReference type="KEGG" id="mtun:MTUNDRAET4_2044"/>
<feature type="binding site" evidence="2">
    <location>
        <position position="52"/>
    </location>
    <ligand>
        <name>Mg(2+)</name>
        <dbReference type="ChEBI" id="CHEBI:18420"/>
    </ligand>
</feature>